<comment type="caution">
    <text evidence="1">The sequence shown here is derived from an EMBL/GenBank/DDBJ whole genome shotgun (WGS) entry which is preliminary data.</text>
</comment>
<evidence type="ECO:0008006" key="3">
    <source>
        <dbReference type="Google" id="ProtNLM"/>
    </source>
</evidence>
<protein>
    <recommendedName>
        <fullName evidence="3">DUF3800 domain-containing protein</fullName>
    </recommendedName>
</protein>
<dbReference type="AlphaFoldDB" id="A0A9X3N4X4"/>
<dbReference type="Proteomes" id="UP001147653">
    <property type="component" value="Unassembled WGS sequence"/>
</dbReference>
<dbReference type="EMBL" id="JAPDDP010000008">
    <property type="protein sequence ID" value="MDA0179950.1"/>
    <property type="molecule type" value="Genomic_DNA"/>
</dbReference>
<reference evidence="1" key="1">
    <citation type="submission" date="2022-10" db="EMBL/GenBank/DDBJ databases">
        <title>The WGS of Solirubrobacter phytolaccae KCTC 29190.</title>
        <authorList>
            <person name="Jiang Z."/>
        </authorList>
    </citation>
    <scope>NUCLEOTIDE SEQUENCE</scope>
    <source>
        <strain evidence="1">KCTC 29190</strain>
    </source>
</reference>
<proteinExistence type="predicted"/>
<sequence length="179" mass="19840">MKYRRSDRPLPVVSIDETGSTGERLLDADQPTFALCAVHLEAEVAHEIIAPYLRDGRRELHFVSLRQSPAGRADIARLLGDQRLTTAACRVSVCHKPTALAAKTVDWLLEPILAALGHDLYAEQANVNLTEFVLAHGPKACGADAWDSFMLAAMELLWKRRARFLRALPPRPRALSLPL</sequence>
<evidence type="ECO:0000313" key="2">
    <source>
        <dbReference type="Proteomes" id="UP001147653"/>
    </source>
</evidence>
<evidence type="ECO:0000313" key="1">
    <source>
        <dbReference type="EMBL" id="MDA0179950.1"/>
    </source>
</evidence>
<gene>
    <name evidence="1" type="ORF">OJ997_06565</name>
</gene>
<accession>A0A9X3N4X4</accession>
<name>A0A9X3N4X4_9ACTN</name>
<dbReference type="RefSeq" id="WP_270024260.1">
    <property type="nucleotide sequence ID" value="NZ_JAPDDP010000008.1"/>
</dbReference>
<keyword evidence="2" id="KW-1185">Reference proteome</keyword>
<organism evidence="1 2">
    <name type="scientific">Solirubrobacter phytolaccae</name>
    <dbReference type="NCBI Taxonomy" id="1404360"/>
    <lineage>
        <taxon>Bacteria</taxon>
        <taxon>Bacillati</taxon>
        <taxon>Actinomycetota</taxon>
        <taxon>Thermoleophilia</taxon>
        <taxon>Solirubrobacterales</taxon>
        <taxon>Solirubrobacteraceae</taxon>
        <taxon>Solirubrobacter</taxon>
    </lineage>
</organism>